<gene>
    <name evidence="7" type="ORF">ABOD76_17945</name>
</gene>
<dbReference type="Pfam" id="PF02545">
    <property type="entry name" value="Maf"/>
    <property type="match status" value="1"/>
</dbReference>
<dbReference type="NCBIfam" id="NF010941">
    <property type="entry name" value="PRK14361.1"/>
    <property type="match status" value="1"/>
</dbReference>
<dbReference type="AlphaFoldDB" id="A0AAU7UA84"/>
<feature type="site" description="Important for substrate specificity" evidence="6">
    <location>
        <position position="73"/>
    </location>
</feature>
<dbReference type="PANTHER" id="PTHR43213:SF5">
    <property type="entry name" value="BIFUNCTIONAL DTTP_UTP PYROPHOSPHATASE_METHYLTRANSFERASE PROTEIN-RELATED"/>
    <property type="match status" value="1"/>
</dbReference>
<dbReference type="FunFam" id="3.90.950.10:FF:000005">
    <property type="entry name" value="7-methyl-GTP pyrophosphatase"/>
    <property type="match status" value="1"/>
</dbReference>
<dbReference type="GO" id="GO:0005737">
    <property type="term" value="C:cytoplasm"/>
    <property type="evidence" value="ECO:0007669"/>
    <property type="project" value="UniProtKB-SubCell"/>
</dbReference>
<evidence type="ECO:0000256" key="4">
    <source>
        <dbReference type="ARBA" id="ARBA00022801"/>
    </source>
</evidence>
<evidence type="ECO:0000256" key="1">
    <source>
        <dbReference type="ARBA" id="ARBA00001968"/>
    </source>
</evidence>
<comment type="catalytic activity">
    <reaction evidence="6">
        <text>UTP + H2O = UMP + diphosphate + H(+)</text>
        <dbReference type="Rhea" id="RHEA:29395"/>
        <dbReference type="ChEBI" id="CHEBI:15377"/>
        <dbReference type="ChEBI" id="CHEBI:15378"/>
        <dbReference type="ChEBI" id="CHEBI:33019"/>
        <dbReference type="ChEBI" id="CHEBI:46398"/>
        <dbReference type="ChEBI" id="CHEBI:57865"/>
        <dbReference type="EC" id="3.6.1.9"/>
    </reaction>
</comment>
<feature type="active site" description="Proton acceptor" evidence="6">
    <location>
        <position position="72"/>
    </location>
</feature>
<comment type="function">
    <text evidence="6">Nucleoside triphosphate pyrophosphatase that hydrolyzes dTTP and UTP. May have a dual role in cell division arrest and in preventing the incorporation of modified nucleotides into cellular nucleic acids.</text>
</comment>
<dbReference type="PIRSF" id="PIRSF006305">
    <property type="entry name" value="Maf"/>
    <property type="match status" value="1"/>
</dbReference>
<dbReference type="RefSeq" id="WP_350243333.1">
    <property type="nucleotide sequence ID" value="NZ_CP158299.1"/>
</dbReference>
<reference evidence="7" key="1">
    <citation type="submission" date="2024-06" db="EMBL/GenBank/DDBJ databases">
        <title>Draft Genome Sequence of Deinococcus sonorensis Type Strain KR-87, a Biofilm Producing Representative of the Genus Deinococcus.</title>
        <authorList>
            <person name="Boren L.S."/>
            <person name="Grosso R.A."/>
            <person name="Hugenberg-Cox A.N."/>
            <person name="Hill J.T.E."/>
            <person name="Albert C.M."/>
            <person name="Tuohy J.M."/>
        </authorList>
    </citation>
    <scope>NUCLEOTIDE SEQUENCE</scope>
    <source>
        <strain evidence="7">KR-87</strain>
    </source>
</reference>
<comment type="cofactor">
    <cofactor evidence="1 6">
        <name>a divalent metal cation</name>
        <dbReference type="ChEBI" id="CHEBI:60240"/>
    </cofactor>
</comment>
<dbReference type="GO" id="GO:0009117">
    <property type="term" value="P:nucleotide metabolic process"/>
    <property type="evidence" value="ECO:0007669"/>
    <property type="project" value="UniProtKB-KW"/>
</dbReference>
<evidence type="ECO:0000256" key="5">
    <source>
        <dbReference type="ARBA" id="ARBA00023080"/>
    </source>
</evidence>
<accession>A0AAU7UA84</accession>
<keyword evidence="3 6" id="KW-0963">Cytoplasm</keyword>
<evidence type="ECO:0000313" key="7">
    <source>
        <dbReference type="EMBL" id="XBV85296.1"/>
    </source>
</evidence>
<keyword evidence="4 6" id="KW-0378">Hydrolase</keyword>
<dbReference type="HAMAP" id="MF_00528">
    <property type="entry name" value="Maf"/>
    <property type="match status" value="1"/>
</dbReference>
<comment type="subcellular location">
    <subcellularLocation>
        <location evidence="2 6">Cytoplasm</location>
    </subcellularLocation>
</comment>
<keyword evidence="5 6" id="KW-0546">Nucleotide metabolism</keyword>
<comment type="similarity">
    <text evidence="6">Belongs to the Maf family. YhdE subfamily.</text>
</comment>
<evidence type="ECO:0000256" key="3">
    <source>
        <dbReference type="ARBA" id="ARBA00022490"/>
    </source>
</evidence>
<evidence type="ECO:0000256" key="6">
    <source>
        <dbReference type="HAMAP-Rule" id="MF_00528"/>
    </source>
</evidence>
<feature type="site" description="Important for substrate specificity" evidence="6">
    <location>
        <position position="155"/>
    </location>
</feature>
<feature type="site" description="Important for substrate specificity" evidence="6">
    <location>
        <position position="16"/>
    </location>
</feature>
<dbReference type="NCBIfam" id="TIGR00172">
    <property type="entry name" value="maf"/>
    <property type="match status" value="1"/>
</dbReference>
<organism evidence="7">
    <name type="scientific">Deinococcus sonorensis KR-87</name>
    <dbReference type="NCBI Taxonomy" id="694439"/>
    <lineage>
        <taxon>Bacteria</taxon>
        <taxon>Thermotogati</taxon>
        <taxon>Deinococcota</taxon>
        <taxon>Deinococci</taxon>
        <taxon>Deinococcales</taxon>
        <taxon>Deinococcaceae</taxon>
        <taxon>Deinococcus</taxon>
    </lineage>
</organism>
<dbReference type="CDD" id="cd00555">
    <property type="entry name" value="Maf"/>
    <property type="match status" value="1"/>
</dbReference>
<name>A0AAU7UA84_9DEIO</name>
<dbReference type="EC" id="3.6.1.9" evidence="6"/>
<dbReference type="PANTHER" id="PTHR43213">
    <property type="entry name" value="BIFUNCTIONAL DTTP/UTP PYROPHOSPHATASE/METHYLTRANSFERASE PROTEIN-RELATED"/>
    <property type="match status" value="1"/>
</dbReference>
<comment type="caution">
    <text evidence="6">Lacks conserved residue(s) required for the propagation of feature annotation.</text>
</comment>
<protein>
    <recommendedName>
        <fullName evidence="6">dTTP/UTP pyrophosphatase</fullName>
        <shortName evidence="6">dTTPase/UTPase</shortName>
        <ecNumber evidence="6">3.6.1.9</ecNumber>
    </recommendedName>
    <alternativeName>
        <fullName evidence="6">Nucleoside triphosphate pyrophosphatase</fullName>
    </alternativeName>
    <alternativeName>
        <fullName evidence="6">Nucleotide pyrophosphatase</fullName>
        <shortName evidence="6">Nucleotide PPase</shortName>
    </alternativeName>
</protein>
<dbReference type="Gene3D" id="3.90.950.10">
    <property type="match status" value="1"/>
</dbReference>
<evidence type="ECO:0000256" key="2">
    <source>
        <dbReference type="ARBA" id="ARBA00004496"/>
    </source>
</evidence>
<dbReference type="SUPFAM" id="SSF52972">
    <property type="entry name" value="ITPase-like"/>
    <property type="match status" value="1"/>
</dbReference>
<sequence>MEAQGRSLILASGSPRRRDLLTGLGLTFTVVVSDLDEVSDETAPERVAEDLARQKARAVAERHPDALVIAADTLVALDGQILGKPRDTAENRVFLSRLSGQRHQVYSGVAVMDAGRLASGVERTEVQFRPLRPAELDHYAASGEGLDKAGGYGIQGLGMALVARIEGDYSNVVGFPLGLVMRLLRGAGLPVWGVGQ</sequence>
<dbReference type="GO" id="GO:0047429">
    <property type="term" value="F:nucleoside triphosphate diphosphatase activity"/>
    <property type="evidence" value="ECO:0007669"/>
    <property type="project" value="UniProtKB-EC"/>
</dbReference>
<proteinExistence type="inferred from homology"/>
<dbReference type="InterPro" id="IPR003697">
    <property type="entry name" value="Maf-like"/>
</dbReference>
<dbReference type="KEGG" id="dsc:ABOD76_17945"/>
<dbReference type="InterPro" id="IPR029001">
    <property type="entry name" value="ITPase-like_fam"/>
</dbReference>
<dbReference type="EMBL" id="CP158299">
    <property type="protein sequence ID" value="XBV85296.1"/>
    <property type="molecule type" value="Genomic_DNA"/>
</dbReference>
<comment type="catalytic activity">
    <reaction evidence="6">
        <text>dTTP + H2O = dTMP + diphosphate + H(+)</text>
        <dbReference type="Rhea" id="RHEA:28534"/>
        <dbReference type="ChEBI" id="CHEBI:15377"/>
        <dbReference type="ChEBI" id="CHEBI:15378"/>
        <dbReference type="ChEBI" id="CHEBI:33019"/>
        <dbReference type="ChEBI" id="CHEBI:37568"/>
        <dbReference type="ChEBI" id="CHEBI:63528"/>
        <dbReference type="EC" id="3.6.1.9"/>
    </reaction>
</comment>